<reference evidence="1" key="2">
    <citation type="submission" date="2023-05" db="EMBL/GenBank/DDBJ databases">
        <authorList>
            <person name="Fouks B."/>
        </authorList>
    </citation>
    <scope>NUCLEOTIDE SEQUENCE</scope>
    <source>
        <strain evidence="1">Stay&amp;Tobe</strain>
        <tissue evidence="1">Testes</tissue>
    </source>
</reference>
<proteinExistence type="predicted"/>
<name>A0AAD8E8X8_DIPPU</name>
<accession>A0AAD8E8X8</accession>
<protein>
    <submittedName>
        <fullName evidence="1">Uncharacterized protein</fullName>
    </submittedName>
</protein>
<dbReference type="Proteomes" id="UP001233999">
    <property type="component" value="Unassembled WGS sequence"/>
</dbReference>
<dbReference type="AlphaFoldDB" id="A0AAD8E8X8"/>
<feature type="non-terminal residue" evidence="1">
    <location>
        <position position="1"/>
    </location>
</feature>
<reference evidence="1" key="1">
    <citation type="journal article" date="2023" name="IScience">
        <title>Live-bearing cockroach genome reveals convergent evolutionary mechanisms linked to viviparity in insects and beyond.</title>
        <authorList>
            <person name="Fouks B."/>
            <person name="Harrison M.C."/>
            <person name="Mikhailova A.A."/>
            <person name="Marchal E."/>
            <person name="English S."/>
            <person name="Carruthers M."/>
            <person name="Jennings E.C."/>
            <person name="Chiamaka E.L."/>
            <person name="Frigard R.A."/>
            <person name="Pippel M."/>
            <person name="Attardo G.M."/>
            <person name="Benoit J.B."/>
            <person name="Bornberg-Bauer E."/>
            <person name="Tobe S.S."/>
        </authorList>
    </citation>
    <scope>NUCLEOTIDE SEQUENCE</scope>
    <source>
        <strain evidence="1">Stay&amp;Tobe</strain>
    </source>
</reference>
<feature type="non-terminal residue" evidence="1">
    <location>
        <position position="80"/>
    </location>
</feature>
<comment type="caution">
    <text evidence="1">The sequence shown here is derived from an EMBL/GenBank/DDBJ whole genome shotgun (WGS) entry which is preliminary data.</text>
</comment>
<evidence type="ECO:0000313" key="1">
    <source>
        <dbReference type="EMBL" id="KAJ9581022.1"/>
    </source>
</evidence>
<sequence length="80" mass="9508">GLKPLNSQPSRPEARHLTLRLPKLIILSTNFQENQYCKTLPILMSSCMPNNVNYRPTQRIFNQKMEEILEQRMRSRLRKP</sequence>
<gene>
    <name evidence="1" type="ORF">L9F63_023809</name>
</gene>
<evidence type="ECO:0000313" key="2">
    <source>
        <dbReference type="Proteomes" id="UP001233999"/>
    </source>
</evidence>
<organism evidence="1 2">
    <name type="scientific">Diploptera punctata</name>
    <name type="common">Pacific beetle cockroach</name>
    <dbReference type="NCBI Taxonomy" id="6984"/>
    <lineage>
        <taxon>Eukaryota</taxon>
        <taxon>Metazoa</taxon>
        <taxon>Ecdysozoa</taxon>
        <taxon>Arthropoda</taxon>
        <taxon>Hexapoda</taxon>
        <taxon>Insecta</taxon>
        <taxon>Pterygota</taxon>
        <taxon>Neoptera</taxon>
        <taxon>Polyneoptera</taxon>
        <taxon>Dictyoptera</taxon>
        <taxon>Blattodea</taxon>
        <taxon>Blaberoidea</taxon>
        <taxon>Blaberidae</taxon>
        <taxon>Diplopterinae</taxon>
        <taxon>Diploptera</taxon>
    </lineage>
</organism>
<keyword evidence="2" id="KW-1185">Reference proteome</keyword>
<dbReference type="EMBL" id="JASPKZ010008052">
    <property type="protein sequence ID" value="KAJ9581022.1"/>
    <property type="molecule type" value="Genomic_DNA"/>
</dbReference>